<evidence type="ECO:0000256" key="18">
    <source>
        <dbReference type="SAM" id="MobiDB-lite"/>
    </source>
</evidence>
<evidence type="ECO:0000256" key="3">
    <source>
        <dbReference type="ARBA" id="ARBA00022448"/>
    </source>
</evidence>
<comment type="similarity">
    <text evidence="2">Belongs to the AAA ATPase family.</text>
</comment>
<name>A0A507DHH0_9FUNG</name>
<dbReference type="VEuPathDB" id="FungiDB:SeMB42_g02023"/>
<dbReference type="FunFam" id="1.10.8.60:FF:000105">
    <property type="entry name" value="PeRoXisome assembly factor"/>
    <property type="match status" value="1"/>
</dbReference>
<comment type="subcellular location">
    <subcellularLocation>
        <location evidence="1">Cytoplasm</location>
        <location evidence="1">Cytosol</location>
    </subcellularLocation>
    <subcellularLocation>
        <location evidence="15">Peroxisome membrane</location>
    </subcellularLocation>
</comment>
<gene>
    <name evidence="20" type="ORF">SeMB42_g02023</name>
</gene>
<keyword evidence="3" id="KW-0813">Transport</keyword>
<evidence type="ECO:0000256" key="10">
    <source>
        <dbReference type="ARBA" id="ARBA00022927"/>
    </source>
</evidence>
<evidence type="ECO:0000256" key="16">
    <source>
        <dbReference type="ARBA" id="ARBA00048778"/>
    </source>
</evidence>
<dbReference type="GO" id="GO:0005524">
    <property type="term" value="F:ATP binding"/>
    <property type="evidence" value="ECO:0007669"/>
    <property type="project" value="UniProtKB-KW"/>
</dbReference>
<accession>A0A507DHH0</accession>
<sequence>MAIELLTDDASAVQAPFPVSTRQASRQLSDGHPAEIVLSEFADKILLLVTELGKLGSLFLATLDAPPSTAEAGCGGADHGRSSGNAAGRILPPTTVRTLLGSREDAAVTSRYWGDQVSQVPDFSIILRLVQGDAVDLLKVKRSCARGESNPCQLDTQLFMATRIIQASVLQAPSQCSLTTFFAIRVEMNKSNTLTVAFGNVMTCFVNLPPSWVSALSDQPKALRAGGVVLELSWMVNSELGPTKRTVFVGWAGGSSSNAATSPNGNNKNAFSEVASVNSNNTNVMEIETAFGQGLGLMPGQRVNVEFVKNVETGISVDVEPLTEDDWEILELHAGYLEEQMLNQVRIVHAQEIIAVWIHQRTLIRLRVLSTNPPAKCVRLDIDAEVIVAPKQRRSHLAPVHAPAQQLNPSSQPKQCTPLLRLIPKSYLTALQAAFDDENTVHIHPSSVPPAAQLADGTIVRVVRRELKNPGQEPRDEQNDKDSPPPAMLRTVFAALRHSALVPPGHLGVGQDVIEGLKLPPFARIKVVSAAKHSLTKCKLLVQKVVKSAVPTTVVLNQKHAEKGERIIETVKSWMTRRTRHHSLVLTDGCVLRFPLLLNQPQSDRYLRLLIRLIPSGMKQEVALASAVGENYVVIENEQAAQSIIVDEGKDTQVGIVPADWDLEEHCPRLGGVDDLLKSIAQHVKSSLSRRSLRKKLNAPALGGLLIHGAPGSGRTRLIDVVAYQLGRSTDTLAHTHVVQCSEMVSDAVPKIKKTIRNAFDLAAWRSPSLLVFEDMERLMPMEREHTDSNHKTIQLSEFFSDVCQYYRTRHTIYVIATATAATALHPSLLSSHTLAETILVPSPSRNGRKQILEALLEAGGDITRQALETGAIDVAVIAGSTEGYLPADLKVLVERAVYQCAMRSVKSKQAWINLLMNGDVNGVVDASSMSEPGLVQVDFTQAQGGHVPSSLRGLNLQTSEVSWNDIGGLYETKRVLLETLEWPTKYAPIFANSPLRLRSGLLLYGFPGCGKTLLASAVAKECGLNFISVKGPELLNKYIGASEQAVRDLFTRAQAARPCVLFFDEFDAIAPRRGHDNTGVTDRVVNQILTQMDGAEGLEGVYVLGATSRPDIIDPALLRPGRLDKSLLCGMPGVEERKDILKAVARKLVVDASVDFHDLAVKSEGMSGADLQAMLYNAHLEAVHEMIDEQERQREEAMAGHCTDANGHAINKEVKNSLQNSNSDADGPRVEFVIAELKNDGNNSNFAVRMTAAERGLLAQRIETIHKDYADRLSRLYPDPANGKGGASSKATAKHNPHLTTIKTNHVVSALSQTRPSLSSEEGAKLQRVYDEFVSGRGAPIQVGNKATLA</sequence>
<evidence type="ECO:0000256" key="11">
    <source>
        <dbReference type="ARBA" id="ARBA00023136"/>
    </source>
</evidence>
<feature type="compositionally biased region" description="Basic and acidic residues" evidence="18">
    <location>
        <begin position="467"/>
        <end position="483"/>
    </location>
</feature>
<protein>
    <recommendedName>
        <fullName evidence="14">Peroxisomal ATPase PEX1</fullName>
    </recommendedName>
    <alternativeName>
        <fullName evidence="13">Peroxin-1</fullName>
    </alternativeName>
</protein>
<proteinExistence type="inferred from homology"/>
<dbReference type="GO" id="GO:0016887">
    <property type="term" value="F:ATP hydrolysis activity"/>
    <property type="evidence" value="ECO:0007669"/>
    <property type="project" value="InterPro"/>
</dbReference>
<evidence type="ECO:0000256" key="7">
    <source>
        <dbReference type="ARBA" id="ARBA00022741"/>
    </source>
</evidence>
<evidence type="ECO:0000256" key="5">
    <source>
        <dbReference type="ARBA" id="ARBA00022593"/>
    </source>
</evidence>
<dbReference type="Gene3D" id="1.10.8.60">
    <property type="match status" value="2"/>
</dbReference>
<dbReference type="InterPro" id="IPR003960">
    <property type="entry name" value="ATPase_AAA_CS"/>
</dbReference>
<comment type="catalytic activity">
    <reaction evidence="16">
        <text>ATP + H2O = ADP + phosphate + H(+)</text>
        <dbReference type="Rhea" id="RHEA:13065"/>
        <dbReference type="ChEBI" id="CHEBI:15377"/>
        <dbReference type="ChEBI" id="CHEBI:15378"/>
        <dbReference type="ChEBI" id="CHEBI:30616"/>
        <dbReference type="ChEBI" id="CHEBI:43474"/>
        <dbReference type="ChEBI" id="CHEBI:456216"/>
    </reaction>
    <physiologicalReaction direction="left-to-right" evidence="16">
        <dbReference type="Rhea" id="RHEA:13066"/>
    </physiologicalReaction>
</comment>
<keyword evidence="5" id="KW-0962">Peroxisome biogenesis</keyword>
<dbReference type="EMBL" id="QEAN01000058">
    <property type="protein sequence ID" value="TPX51139.1"/>
    <property type="molecule type" value="Genomic_DNA"/>
</dbReference>
<dbReference type="InterPro" id="IPR003593">
    <property type="entry name" value="AAA+_ATPase"/>
</dbReference>
<dbReference type="Gene3D" id="3.30.230.90">
    <property type="match status" value="1"/>
</dbReference>
<dbReference type="GO" id="GO:0005829">
    <property type="term" value="C:cytosol"/>
    <property type="evidence" value="ECO:0007669"/>
    <property type="project" value="UniProtKB-SubCell"/>
</dbReference>
<dbReference type="InterPro" id="IPR015342">
    <property type="entry name" value="PEX1-N_C-lobe"/>
</dbReference>
<evidence type="ECO:0000256" key="9">
    <source>
        <dbReference type="ARBA" id="ARBA00022840"/>
    </source>
</evidence>
<evidence type="ECO:0000259" key="19">
    <source>
        <dbReference type="SMART" id="SM00382"/>
    </source>
</evidence>
<evidence type="ECO:0000256" key="1">
    <source>
        <dbReference type="ARBA" id="ARBA00004514"/>
    </source>
</evidence>
<feature type="region of interest" description="Disordered" evidence="18">
    <location>
        <begin position="467"/>
        <end position="486"/>
    </location>
</feature>
<dbReference type="InterPro" id="IPR003959">
    <property type="entry name" value="ATPase_AAA_core"/>
</dbReference>
<comment type="subunit">
    <text evidence="17">Interacts with PEX6; forming the PEX1-PEX6 AAA ATPase complex, which is composed of a heterohexamer formed by a trimer of PEX1-PEX6 dimers.</text>
</comment>
<dbReference type="Gene3D" id="3.10.330.10">
    <property type="match status" value="1"/>
</dbReference>
<evidence type="ECO:0000256" key="14">
    <source>
        <dbReference type="ARBA" id="ARBA00034532"/>
    </source>
</evidence>
<dbReference type="InterPro" id="IPR053720">
    <property type="entry name" value="Psm_Assembly_Chaperone"/>
</dbReference>
<reference evidence="20 21" key="1">
    <citation type="journal article" date="2019" name="Sci. Rep.">
        <title>Comparative genomics of chytrid fungi reveal insights into the obligate biotrophic and pathogenic lifestyle of Synchytrium endobioticum.</title>
        <authorList>
            <person name="van de Vossenberg B.T.L.H."/>
            <person name="Warris S."/>
            <person name="Nguyen H.D.T."/>
            <person name="van Gent-Pelzer M.P.E."/>
            <person name="Joly D.L."/>
            <person name="van de Geest H.C."/>
            <person name="Bonants P.J.M."/>
            <person name="Smith D.S."/>
            <person name="Levesque C.A."/>
            <person name="van der Lee T.A.J."/>
        </authorList>
    </citation>
    <scope>NUCLEOTIDE SEQUENCE [LARGE SCALE GENOMIC DNA]</scope>
    <source>
        <strain evidence="20 21">MB42</strain>
    </source>
</reference>
<dbReference type="Proteomes" id="UP000317494">
    <property type="component" value="Unassembled WGS sequence"/>
</dbReference>
<dbReference type="InterPro" id="IPR027417">
    <property type="entry name" value="P-loop_NTPase"/>
</dbReference>
<dbReference type="CDD" id="cd19526">
    <property type="entry name" value="RecA-like_PEX1_r2"/>
    <property type="match status" value="1"/>
</dbReference>
<dbReference type="Pfam" id="PF17862">
    <property type="entry name" value="AAA_lid_3"/>
    <property type="match status" value="1"/>
</dbReference>
<keyword evidence="10" id="KW-0653">Protein transport</keyword>
<keyword evidence="11" id="KW-0472">Membrane</keyword>
<dbReference type="STRING" id="286115.A0A507DHH0"/>
<feature type="domain" description="AAA+ ATPase" evidence="19">
    <location>
        <begin position="701"/>
        <end position="845"/>
    </location>
</feature>
<dbReference type="SUPFAM" id="SSF54585">
    <property type="entry name" value="Cdc48 domain 2-like"/>
    <property type="match status" value="1"/>
</dbReference>
<dbReference type="SUPFAM" id="SSF52540">
    <property type="entry name" value="P-loop containing nucleoside triphosphate hydrolases"/>
    <property type="match status" value="2"/>
</dbReference>
<dbReference type="GO" id="GO:0005778">
    <property type="term" value="C:peroxisomal membrane"/>
    <property type="evidence" value="ECO:0007669"/>
    <property type="project" value="UniProtKB-SubCell"/>
</dbReference>
<organism evidence="20 21">
    <name type="scientific">Synchytrium endobioticum</name>
    <dbReference type="NCBI Taxonomy" id="286115"/>
    <lineage>
        <taxon>Eukaryota</taxon>
        <taxon>Fungi</taxon>
        <taxon>Fungi incertae sedis</taxon>
        <taxon>Chytridiomycota</taxon>
        <taxon>Chytridiomycota incertae sedis</taxon>
        <taxon>Chytridiomycetes</taxon>
        <taxon>Synchytriales</taxon>
        <taxon>Synchytriaceae</taxon>
        <taxon>Synchytrium</taxon>
    </lineage>
</organism>
<dbReference type="InterPro" id="IPR050168">
    <property type="entry name" value="AAA_ATPase_domain"/>
</dbReference>
<evidence type="ECO:0000256" key="15">
    <source>
        <dbReference type="ARBA" id="ARBA00046271"/>
    </source>
</evidence>
<keyword evidence="6" id="KW-0677">Repeat</keyword>
<feature type="domain" description="AAA+ ATPase" evidence="19">
    <location>
        <begin position="998"/>
        <end position="1134"/>
    </location>
</feature>
<evidence type="ECO:0000313" key="21">
    <source>
        <dbReference type="Proteomes" id="UP000317494"/>
    </source>
</evidence>
<keyword evidence="12" id="KW-0576">Peroxisome</keyword>
<evidence type="ECO:0000256" key="12">
    <source>
        <dbReference type="ARBA" id="ARBA00023140"/>
    </source>
</evidence>
<keyword evidence="4" id="KW-0963">Cytoplasm</keyword>
<dbReference type="Gene3D" id="2.40.40.20">
    <property type="match status" value="1"/>
</dbReference>
<evidence type="ECO:0000256" key="4">
    <source>
        <dbReference type="ARBA" id="ARBA00022490"/>
    </source>
</evidence>
<keyword evidence="21" id="KW-1185">Reference proteome</keyword>
<evidence type="ECO:0000256" key="2">
    <source>
        <dbReference type="ARBA" id="ARBA00006914"/>
    </source>
</evidence>
<keyword evidence="7" id="KW-0547">Nucleotide-binding</keyword>
<dbReference type="PROSITE" id="PS00674">
    <property type="entry name" value="AAA"/>
    <property type="match status" value="1"/>
</dbReference>
<dbReference type="Pfam" id="PF09262">
    <property type="entry name" value="PEX-1N"/>
    <property type="match status" value="1"/>
</dbReference>
<dbReference type="InterPro" id="IPR029067">
    <property type="entry name" value="CDC48_domain_2-like_sf"/>
</dbReference>
<dbReference type="InterPro" id="IPR009010">
    <property type="entry name" value="Asp_de-COase-like_dom_sf"/>
</dbReference>
<keyword evidence="8" id="KW-0378">Hydrolase</keyword>
<dbReference type="PANTHER" id="PTHR23077">
    <property type="entry name" value="AAA-FAMILY ATPASE"/>
    <property type="match status" value="1"/>
</dbReference>
<comment type="caution">
    <text evidence="20">The sequence shown here is derived from an EMBL/GenBank/DDBJ whole genome shotgun (WGS) entry which is preliminary data.</text>
</comment>
<dbReference type="Gene3D" id="3.40.50.300">
    <property type="entry name" value="P-loop containing nucleotide triphosphate hydrolases"/>
    <property type="match status" value="2"/>
</dbReference>
<dbReference type="InterPro" id="IPR041569">
    <property type="entry name" value="AAA_lid_3"/>
</dbReference>
<evidence type="ECO:0000313" key="20">
    <source>
        <dbReference type="EMBL" id="TPX51139.1"/>
    </source>
</evidence>
<dbReference type="PANTHER" id="PTHR23077:SF12">
    <property type="entry name" value="PEROXISOMAL ATPASE PEX1"/>
    <property type="match status" value="1"/>
</dbReference>
<dbReference type="SMART" id="SM00382">
    <property type="entry name" value="AAA"/>
    <property type="match status" value="2"/>
</dbReference>
<evidence type="ECO:0000256" key="8">
    <source>
        <dbReference type="ARBA" id="ARBA00022801"/>
    </source>
</evidence>
<keyword evidence="9" id="KW-0067">ATP-binding</keyword>
<dbReference type="GO" id="GO:0016558">
    <property type="term" value="P:protein import into peroxisome matrix"/>
    <property type="evidence" value="ECO:0007669"/>
    <property type="project" value="TreeGrafter"/>
</dbReference>
<dbReference type="SUPFAM" id="SSF50692">
    <property type="entry name" value="ADC-like"/>
    <property type="match status" value="1"/>
</dbReference>
<evidence type="ECO:0000256" key="13">
    <source>
        <dbReference type="ARBA" id="ARBA00032509"/>
    </source>
</evidence>
<dbReference type="Pfam" id="PF00004">
    <property type="entry name" value="AAA"/>
    <property type="match status" value="2"/>
</dbReference>
<evidence type="ECO:0000256" key="6">
    <source>
        <dbReference type="ARBA" id="ARBA00022737"/>
    </source>
</evidence>
<evidence type="ECO:0000256" key="17">
    <source>
        <dbReference type="ARBA" id="ARBA00064205"/>
    </source>
</evidence>
<dbReference type="FunFam" id="3.40.50.300:FF:000149">
    <property type="entry name" value="Nuclear valosin-containing protein-like"/>
    <property type="match status" value="1"/>
</dbReference>